<comment type="caution">
    <text evidence="1">The sequence shown here is derived from an EMBL/GenBank/DDBJ whole genome shotgun (WGS) entry which is preliminary data.</text>
</comment>
<proteinExistence type="predicted"/>
<accession>A0A0Q2RJG1</accession>
<protein>
    <submittedName>
        <fullName evidence="1">Uncharacterized protein</fullName>
    </submittedName>
</protein>
<dbReference type="AlphaFoldDB" id="A0A0Q2RJG1"/>
<sequence>MAAGTDDCFAVVTNSLAAYFAAIGADIVGVRASDIEPKPFQPIVTDWSEHVHDAVGGAE</sequence>
<reference evidence="1 2" key="1">
    <citation type="submission" date="2015-10" db="EMBL/GenBank/DDBJ databases">
        <title>Mycobacterium gordonae draft genome assembly.</title>
        <authorList>
            <person name="Ustinova V."/>
            <person name="Smirnova T."/>
            <person name="Blagodatskikh K."/>
            <person name="Varlamov D."/>
            <person name="Larionova E."/>
            <person name="Chernousova L."/>
        </authorList>
    </citation>
    <scope>NUCLEOTIDE SEQUENCE [LARGE SCALE GENOMIC DNA]</scope>
    <source>
        <strain evidence="1 2">CTRI 14-8773</strain>
    </source>
</reference>
<name>A0A0Q2RJG1_MYCGO</name>
<dbReference type="RefSeq" id="WP_055581409.1">
    <property type="nucleotide sequence ID" value="NZ_LKTM01000372.1"/>
</dbReference>
<gene>
    <name evidence="1" type="ORF">AO501_25080</name>
</gene>
<organism evidence="1 2">
    <name type="scientific">Mycobacterium gordonae</name>
    <dbReference type="NCBI Taxonomy" id="1778"/>
    <lineage>
        <taxon>Bacteria</taxon>
        <taxon>Bacillati</taxon>
        <taxon>Actinomycetota</taxon>
        <taxon>Actinomycetes</taxon>
        <taxon>Mycobacteriales</taxon>
        <taxon>Mycobacteriaceae</taxon>
        <taxon>Mycobacterium</taxon>
    </lineage>
</organism>
<dbReference type="Proteomes" id="UP000051677">
    <property type="component" value="Unassembled WGS sequence"/>
</dbReference>
<evidence type="ECO:0000313" key="1">
    <source>
        <dbReference type="EMBL" id="KQH75555.1"/>
    </source>
</evidence>
<dbReference type="EMBL" id="LKTM01000372">
    <property type="protein sequence ID" value="KQH75555.1"/>
    <property type="molecule type" value="Genomic_DNA"/>
</dbReference>
<evidence type="ECO:0000313" key="2">
    <source>
        <dbReference type="Proteomes" id="UP000051677"/>
    </source>
</evidence>